<organism evidence="6 7">
    <name type="scientific">Caerostris darwini</name>
    <dbReference type="NCBI Taxonomy" id="1538125"/>
    <lineage>
        <taxon>Eukaryota</taxon>
        <taxon>Metazoa</taxon>
        <taxon>Ecdysozoa</taxon>
        <taxon>Arthropoda</taxon>
        <taxon>Chelicerata</taxon>
        <taxon>Arachnida</taxon>
        <taxon>Araneae</taxon>
        <taxon>Araneomorphae</taxon>
        <taxon>Entelegynae</taxon>
        <taxon>Araneoidea</taxon>
        <taxon>Araneidae</taxon>
        <taxon>Caerostris</taxon>
    </lineage>
</organism>
<gene>
    <name evidence="6" type="primary">C09D4.1</name>
    <name evidence="6" type="ORF">CDAR_12681</name>
</gene>
<dbReference type="Proteomes" id="UP001054837">
    <property type="component" value="Unassembled WGS sequence"/>
</dbReference>
<protein>
    <submittedName>
        <fullName evidence="6">MFS-type transporter C09D4.1</fullName>
    </submittedName>
</protein>
<dbReference type="PANTHER" id="PTHR10924">
    <property type="entry name" value="MAJOR FACILITATOR SUPERFAMILY PROTEIN-RELATED"/>
    <property type="match status" value="1"/>
</dbReference>
<keyword evidence="2 5" id="KW-0812">Transmembrane</keyword>
<dbReference type="EMBL" id="BPLQ01003430">
    <property type="protein sequence ID" value="GIY00443.1"/>
    <property type="molecule type" value="Genomic_DNA"/>
</dbReference>
<evidence type="ECO:0000313" key="7">
    <source>
        <dbReference type="Proteomes" id="UP001054837"/>
    </source>
</evidence>
<keyword evidence="7" id="KW-1185">Reference proteome</keyword>
<evidence type="ECO:0000256" key="4">
    <source>
        <dbReference type="ARBA" id="ARBA00023136"/>
    </source>
</evidence>
<comment type="subcellular location">
    <subcellularLocation>
        <location evidence="1">Membrane</location>
        <topology evidence="1">Multi-pass membrane protein</topology>
    </subcellularLocation>
</comment>
<evidence type="ECO:0000313" key="6">
    <source>
        <dbReference type="EMBL" id="GIY00443.1"/>
    </source>
</evidence>
<dbReference type="InterPro" id="IPR049680">
    <property type="entry name" value="FLVCR1-2_SLC49-like"/>
</dbReference>
<name>A0AAV4PS77_9ARAC</name>
<feature type="transmembrane region" description="Helical" evidence="5">
    <location>
        <begin position="35"/>
        <end position="53"/>
    </location>
</feature>
<dbReference type="GO" id="GO:0016020">
    <property type="term" value="C:membrane"/>
    <property type="evidence" value="ECO:0007669"/>
    <property type="project" value="UniProtKB-SubCell"/>
</dbReference>
<evidence type="ECO:0000256" key="1">
    <source>
        <dbReference type="ARBA" id="ARBA00004141"/>
    </source>
</evidence>
<sequence length="217" mass="24470">MSPLGVAVGFVLSPSIAPSECFQKDQISIGKRNVAYILTAVNVVVFALVAFTFQNTPKLPPSLSESQRKKDNDQSHIQVVLSMLKNPNFILRNIMYCLMVGSYFTLGTTLNNLILRFYPRDCDFHMCGQLTYMSHIQWMSLFGSYLDPFSHYWYIRLPLSVWGSGSFSSTPPASRYQRKRKARALPSATLSPLPGVVTERMNRFVQNARSPEGVDCL</sequence>
<keyword evidence="4 5" id="KW-0472">Membrane</keyword>
<evidence type="ECO:0000256" key="2">
    <source>
        <dbReference type="ARBA" id="ARBA00022692"/>
    </source>
</evidence>
<dbReference type="AlphaFoldDB" id="A0AAV4PS77"/>
<dbReference type="PANTHER" id="PTHR10924:SF4">
    <property type="entry name" value="GH15861P"/>
    <property type="match status" value="1"/>
</dbReference>
<dbReference type="Gene3D" id="1.20.1250.20">
    <property type="entry name" value="MFS general substrate transporter like domains"/>
    <property type="match status" value="1"/>
</dbReference>
<dbReference type="GO" id="GO:0015232">
    <property type="term" value="F:heme transmembrane transporter activity"/>
    <property type="evidence" value="ECO:0007669"/>
    <property type="project" value="TreeGrafter"/>
</dbReference>
<dbReference type="InterPro" id="IPR036259">
    <property type="entry name" value="MFS_trans_sf"/>
</dbReference>
<dbReference type="SUPFAM" id="SSF103473">
    <property type="entry name" value="MFS general substrate transporter"/>
    <property type="match status" value="1"/>
</dbReference>
<evidence type="ECO:0000256" key="5">
    <source>
        <dbReference type="SAM" id="Phobius"/>
    </source>
</evidence>
<comment type="caution">
    <text evidence="6">The sequence shown here is derived from an EMBL/GenBank/DDBJ whole genome shotgun (WGS) entry which is preliminary data.</text>
</comment>
<evidence type="ECO:0000256" key="3">
    <source>
        <dbReference type="ARBA" id="ARBA00022989"/>
    </source>
</evidence>
<proteinExistence type="predicted"/>
<feature type="transmembrane region" description="Helical" evidence="5">
    <location>
        <begin position="93"/>
        <end position="118"/>
    </location>
</feature>
<accession>A0AAV4PS77</accession>
<dbReference type="GO" id="GO:0097037">
    <property type="term" value="P:heme export"/>
    <property type="evidence" value="ECO:0007669"/>
    <property type="project" value="TreeGrafter"/>
</dbReference>
<reference evidence="6 7" key="1">
    <citation type="submission" date="2021-06" db="EMBL/GenBank/DDBJ databases">
        <title>Caerostris darwini draft genome.</title>
        <authorList>
            <person name="Kono N."/>
            <person name="Arakawa K."/>
        </authorList>
    </citation>
    <scope>NUCLEOTIDE SEQUENCE [LARGE SCALE GENOMIC DNA]</scope>
</reference>
<dbReference type="GO" id="GO:0020037">
    <property type="term" value="F:heme binding"/>
    <property type="evidence" value="ECO:0007669"/>
    <property type="project" value="TreeGrafter"/>
</dbReference>
<keyword evidence="3 5" id="KW-1133">Transmembrane helix</keyword>